<organism evidence="1 2">
    <name type="scientific">Paenalkalicoccus suaedae</name>
    <dbReference type="NCBI Taxonomy" id="2592382"/>
    <lineage>
        <taxon>Bacteria</taxon>
        <taxon>Bacillati</taxon>
        <taxon>Bacillota</taxon>
        <taxon>Bacilli</taxon>
        <taxon>Bacillales</taxon>
        <taxon>Bacillaceae</taxon>
        <taxon>Paenalkalicoccus</taxon>
    </lineage>
</organism>
<accession>A0A859FI72</accession>
<dbReference type="KEGG" id="psua:FLK61_35095"/>
<protein>
    <submittedName>
        <fullName evidence="1">Uncharacterized protein</fullName>
    </submittedName>
</protein>
<gene>
    <name evidence="1" type="ORF">FLK61_35095</name>
</gene>
<reference evidence="2" key="1">
    <citation type="submission" date="2019-07" db="EMBL/GenBank/DDBJ databases">
        <title>Bacillus alkalisoli sp. nov. isolated from saline soil.</title>
        <authorList>
            <person name="Sun J.-Q."/>
            <person name="Xu L."/>
        </authorList>
    </citation>
    <scope>NUCLEOTIDE SEQUENCE [LARGE SCALE GENOMIC DNA]</scope>
    <source>
        <strain evidence="2">M4U3P1</strain>
    </source>
</reference>
<dbReference type="Proteomes" id="UP000318138">
    <property type="component" value="Chromosome"/>
</dbReference>
<dbReference type="RefSeq" id="WP_176009879.1">
    <property type="nucleotide sequence ID" value="NZ_CP041372.2"/>
</dbReference>
<proteinExistence type="predicted"/>
<name>A0A859FI72_9BACI</name>
<evidence type="ECO:0000313" key="2">
    <source>
        <dbReference type="Proteomes" id="UP000318138"/>
    </source>
</evidence>
<dbReference type="EMBL" id="CP041372">
    <property type="protein sequence ID" value="QKS71896.1"/>
    <property type="molecule type" value="Genomic_DNA"/>
</dbReference>
<sequence>MFNPDSVVARTWAKAVKRGDKNEDDVPNLFNLRDIVITILNNEEDSDV</sequence>
<dbReference type="AlphaFoldDB" id="A0A859FI72"/>
<keyword evidence="2" id="KW-1185">Reference proteome</keyword>
<evidence type="ECO:0000313" key="1">
    <source>
        <dbReference type="EMBL" id="QKS71896.1"/>
    </source>
</evidence>